<feature type="region of interest" description="Disordered" evidence="6">
    <location>
        <begin position="875"/>
        <end position="908"/>
    </location>
</feature>
<keyword evidence="2" id="KW-0813">Transport</keyword>
<dbReference type="Pfam" id="PF24920">
    <property type="entry name" value="C2_TCB1"/>
    <property type="match status" value="1"/>
</dbReference>
<dbReference type="GO" id="GO:0006869">
    <property type="term" value="P:lipid transport"/>
    <property type="evidence" value="ECO:0007669"/>
    <property type="project" value="UniProtKB-KW"/>
</dbReference>
<keyword evidence="7" id="KW-0812">Transmembrane</keyword>
<evidence type="ECO:0000256" key="7">
    <source>
        <dbReference type="SAM" id="Phobius"/>
    </source>
</evidence>
<dbReference type="CDD" id="cd21678">
    <property type="entry name" value="SMP_TCB"/>
    <property type="match status" value="1"/>
</dbReference>
<feature type="compositionally biased region" description="Basic and acidic residues" evidence="6">
    <location>
        <begin position="19"/>
        <end position="34"/>
    </location>
</feature>
<feature type="domain" description="C2" evidence="8">
    <location>
        <begin position="1058"/>
        <end position="1180"/>
    </location>
</feature>
<dbReference type="EMBL" id="JAEPRE010000128">
    <property type="protein sequence ID" value="KAG2231975.1"/>
    <property type="molecule type" value="Genomic_DNA"/>
</dbReference>
<keyword evidence="7" id="KW-1133">Transmembrane helix</keyword>
<dbReference type="PROSITE" id="PS51847">
    <property type="entry name" value="SMP"/>
    <property type="match status" value="1"/>
</dbReference>
<keyword evidence="11" id="KW-1185">Reference proteome</keyword>
<dbReference type="InterPro" id="IPR010497">
    <property type="entry name" value="Epoxide_hydro_N"/>
</dbReference>
<feature type="region of interest" description="Disordered" evidence="6">
    <location>
        <begin position="1253"/>
        <end position="1297"/>
    </location>
</feature>
<evidence type="ECO:0000259" key="8">
    <source>
        <dbReference type="PROSITE" id="PS50004"/>
    </source>
</evidence>
<dbReference type="InterPro" id="IPR029058">
    <property type="entry name" value="AB_hydrolase_fold"/>
</dbReference>
<dbReference type="SUPFAM" id="SSF53474">
    <property type="entry name" value="alpha/beta-Hydrolases"/>
    <property type="match status" value="1"/>
</dbReference>
<feature type="domain" description="SMP-LTD" evidence="9">
    <location>
        <begin position="221"/>
        <end position="426"/>
    </location>
</feature>
<dbReference type="Pfam" id="PF06441">
    <property type="entry name" value="EHN"/>
    <property type="match status" value="1"/>
</dbReference>
<feature type="compositionally biased region" description="Basic and acidic residues" evidence="6">
    <location>
        <begin position="875"/>
        <end position="887"/>
    </location>
</feature>
<feature type="domain" description="C2" evidence="8">
    <location>
        <begin position="572"/>
        <end position="695"/>
    </location>
</feature>
<dbReference type="Proteomes" id="UP000613177">
    <property type="component" value="Unassembled WGS sequence"/>
</dbReference>
<dbReference type="InterPro" id="IPR000008">
    <property type="entry name" value="C2_dom"/>
</dbReference>
<gene>
    <name evidence="10" type="ORF">INT48_001284</name>
</gene>
<dbReference type="InterPro" id="IPR031468">
    <property type="entry name" value="SMP_LBD"/>
</dbReference>
<dbReference type="InterPro" id="IPR056910">
    <property type="entry name" value="TCB1-3_C2"/>
</dbReference>
<evidence type="ECO:0000256" key="4">
    <source>
        <dbReference type="ARBA" id="ARBA00023121"/>
    </source>
</evidence>
<evidence type="ECO:0000256" key="6">
    <source>
        <dbReference type="SAM" id="MobiDB-lite"/>
    </source>
</evidence>
<feature type="compositionally biased region" description="Polar residues" evidence="6">
    <location>
        <begin position="1267"/>
        <end position="1294"/>
    </location>
</feature>
<dbReference type="PANTHER" id="PTHR46980">
    <property type="entry name" value="TRICALBIN-1-RELATED"/>
    <property type="match status" value="1"/>
</dbReference>
<comment type="caution">
    <text evidence="10">The sequence shown here is derived from an EMBL/GenBank/DDBJ whole genome shotgun (WGS) entry which is preliminary data.</text>
</comment>
<dbReference type="SMART" id="SM00239">
    <property type="entry name" value="C2"/>
    <property type="match status" value="5"/>
</dbReference>
<dbReference type="PROSITE" id="PS50004">
    <property type="entry name" value="C2"/>
    <property type="match status" value="5"/>
</dbReference>
<dbReference type="Pfam" id="PF00168">
    <property type="entry name" value="C2"/>
    <property type="match status" value="5"/>
</dbReference>
<dbReference type="GO" id="GO:0008289">
    <property type="term" value="F:lipid binding"/>
    <property type="evidence" value="ECO:0007669"/>
    <property type="project" value="UniProtKB-KW"/>
</dbReference>
<dbReference type="PANTHER" id="PTHR46980:SF2">
    <property type="entry name" value="TRICALBIN-1-RELATED"/>
    <property type="match status" value="1"/>
</dbReference>
<dbReference type="CDD" id="cd00030">
    <property type="entry name" value="C2"/>
    <property type="match status" value="1"/>
</dbReference>
<evidence type="ECO:0000313" key="10">
    <source>
        <dbReference type="EMBL" id="KAG2231975.1"/>
    </source>
</evidence>
<keyword evidence="3" id="KW-0445">Lipid transport</keyword>
<keyword evidence="4" id="KW-0446">Lipid-binding</keyword>
<evidence type="ECO:0000256" key="1">
    <source>
        <dbReference type="ARBA" id="ARBA00004370"/>
    </source>
</evidence>
<keyword evidence="5 7" id="KW-0472">Membrane</keyword>
<feature type="domain" description="C2" evidence="8">
    <location>
        <begin position="699"/>
        <end position="832"/>
    </location>
</feature>
<feature type="domain" description="C2" evidence="8">
    <location>
        <begin position="417"/>
        <end position="542"/>
    </location>
</feature>
<protein>
    <submittedName>
        <fullName evidence="10">Uncharacterized protein</fullName>
    </submittedName>
</protein>
<organism evidence="10 11">
    <name type="scientific">Thamnidium elegans</name>
    <dbReference type="NCBI Taxonomy" id="101142"/>
    <lineage>
        <taxon>Eukaryota</taxon>
        <taxon>Fungi</taxon>
        <taxon>Fungi incertae sedis</taxon>
        <taxon>Mucoromycota</taxon>
        <taxon>Mucoromycotina</taxon>
        <taxon>Mucoromycetes</taxon>
        <taxon>Mucorales</taxon>
        <taxon>Mucorineae</taxon>
        <taxon>Mucoraceae</taxon>
        <taxon>Thamnidium</taxon>
    </lineage>
</organism>
<dbReference type="InterPro" id="IPR052455">
    <property type="entry name" value="Tricalbin_domain"/>
</dbReference>
<feature type="transmembrane region" description="Helical" evidence="7">
    <location>
        <begin position="179"/>
        <end position="196"/>
    </location>
</feature>
<evidence type="ECO:0000256" key="3">
    <source>
        <dbReference type="ARBA" id="ARBA00023055"/>
    </source>
</evidence>
<reference evidence="10" key="1">
    <citation type="submission" date="2021-01" db="EMBL/GenBank/DDBJ databases">
        <title>Metabolic potential, ecology and presence of endohyphal bacteria is reflected in genomic diversity of Mucoromycotina.</title>
        <authorList>
            <person name="Muszewska A."/>
            <person name="Okrasinska A."/>
            <person name="Steczkiewicz K."/>
            <person name="Drgas O."/>
            <person name="Orlowska M."/>
            <person name="Perlinska-Lenart U."/>
            <person name="Aleksandrzak-Piekarczyk T."/>
            <person name="Szatraj K."/>
            <person name="Zielenkiewicz U."/>
            <person name="Pilsyk S."/>
            <person name="Malc E."/>
            <person name="Mieczkowski P."/>
            <person name="Kruszewska J.S."/>
            <person name="Biernat P."/>
            <person name="Pawlowska J."/>
        </authorList>
    </citation>
    <scope>NUCLEOTIDE SEQUENCE</scope>
    <source>
        <strain evidence="10">WA0000018081</strain>
    </source>
</reference>
<dbReference type="Gene3D" id="3.40.50.1820">
    <property type="entry name" value="alpha/beta hydrolase"/>
    <property type="match status" value="1"/>
</dbReference>
<dbReference type="Pfam" id="PF25669">
    <property type="entry name" value="SMP_MUG190-like"/>
    <property type="match status" value="1"/>
</dbReference>
<accession>A0A8H7SP60</accession>
<proteinExistence type="predicted"/>
<comment type="subcellular location">
    <subcellularLocation>
        <location evidence="1">Membrane</location>
    </subcellularLocation>
</comment>
<dbReference type="GO" id="GO:0016020">
    <property type="term" value="C:membrane"/>
    <property type="evidence" value="ECO:0007669"/>
    <property type="project" value="UniProtKB-SubCell"/>
</dbReference>
<feature type="region of interest" description="Disordered" evidence="6">
    <location>
        <begin position="1"/>
        <end position="34"/>
    </location>
</feature>
<evidence type="ECO:0000256" key="2">
    <source>
        <dbReference type="ARBA" id="ARBA00022448"/>
    </source>
</evidence>
<dbReference type="SUPFAM" id="SSF49562">
    <property type="entry name" value="C2 domain (Calcium/lipid-binding domain, CaLB)"/>
    <property type="match status" value="5"/>
</dbReference>
<evidence type="ECO:0000256" key="5">
    <source>
        <dbReference type="ARBA" id="ARBA00023136"/>
    </source>
</evidence>
<dbReference type="InterPro" id="IPR035892">
    <property type="entry name" value="C2_domain_sf"/>
</dbReference>
<dbReference type="InterPro" id="IPR000639">
    <property type="entry name" value="Epox_hydrolase-like"/>
</dbReference>
<sequence>MDIPKREDSMPSQPPTALHEIDSPMDKKAAAEKKAQVVLDSVPKLQANAAMSNDQGTNDSNTLANAIATADTKPIKASQAPLKKSPGSFVSDTKTGWNAFSQLPNPGDEDIMAALGSKLDLEELINMYKTNRTTTSSEPPEDVVSQFLSETYYGEWYHNSAAFLFTVVFTWLLTRFGGGLMSCLVVGAFLATYYQTSIRRLRRNIRDDIQRELSLNRLETETESADWINHFMSRFWLIYEPVLSAQIIGIADSILVDSTPSFLDSIRLTSFTLGTKAPRIESINTITKTEPNVVCMDWKFSFIPNDTLDLSERDLQSKVNPKIVLTIRVGNGMIGAGMPVLLEDLAFSGHLRLKFRMFNEFPHIKTVEASFLEKPHFDYSLKPVGGETFGFDINNIPGLESFVQEQVHATLGPMMYRPNVFTLDVAGMMAGGTDLNSANGVLIVKIHSASGLKDNDLFGTLDPYIKIHLNNSANAELGRTKHIEDSRNPKFDETLFVLLNHLNDPLVLEILDRNVGRSDSSLGECVFDLKSLVDSDNIAEGLALPVLKKGKVSGELKCDLYYFPANVADKHEDGTVIPAVESNSGILRFTVHECKELGGSQKSGGISIPVIGGKSDVSSYAVVKVNNKEKLRTQTFKRSINPRWDKQVEVFVTDKTQLKLNVDVFDSDERTLGRWESKLEEFEEDVFINNQDWWTLKDGSGKIHLSMQWKPVTMTGFADAVSGAYRAPIGVVRVDFKSAKDLKNVESLTGGKSDPYVRIMSGAQVRGQTERVDDDLDPVWNQILYVPVHSKRDDLVLEVMDYNDVTKDKSLGITDLFLKDLMKETKTEDGQIVYELLAPVTRDAALTSLDRKKGRGTIQYTASFFPTLALAKEEDAKKKEEQQHAEEDSNTSQVSEEPELIEKPKEFPEKELHGESIKYKTISEDKKLIDLPNYSSGVLSVTMHSLSLPESHKVVTELLLDTNFAQFKTSEQKGTRMEMNETGSVFVKEMEFSKLVVRVRDVREDEKDNKSIGRVSIEVRKIIERLMKAAEDDVTDPVIEDFSLLDCPRGKISLSFNFVPSVQFTLDKAESLENQGNLTVVALNCKNLTAADRSGYSDPFVRFYVDDQRVFKTETYKKTLDPVFSKDESFTVPIVNRINTPIIAKVFDWDQIGKDTLLGTCAITFTGEEIETFVTSTKEYKLDQGGTITLRLTWRPELVARKRTGTSLFSATTRVFTSVPGSALGAGKDAVGAGFGVGGKVLGGIRGIGKMNKKSPTQEVVPPLPTESITPVATKSSATNSVISTSPSTSTHQRSMAADDGATFQVDLIEARNLKAMDRGNTSDPYCRVRVNNKVVYKTQHIKKTLAPEWNESFAIKVKDHMDFKVKDYNKFNDVDIGEHQLDVLQLVKPGQPFDGWLPLSPAGTGEIHVKITMVDADTMSINTKIPELDKEYLALKLNSIRYPNEYEDPSVGWKCGTPSWAVKAMVETWKTTYNWETSRAEINSWGHYKTLIHDLNIHFIHEPSADPKATAIILIHGWPSTFYEFHKMIEPLRNQAFHVVVPSLPGYGFSDAPKQPGEGTTAQFSEIMHKLMVKLGYDKYMVYGTDWGATIGQQMSQNNPTHALGFLTTMPSAFPPLPTLSNLLHHPLKVFKFLLSLVVGFGKVYGSEATALETFTYANVDVNQDAAYRAIQSARPYTLAYGLTDSPVGLLGWMLEPYHAWTYHASEEAINSIPNTVTTDEFLTQVTLYWMTNTMASSYRIYHEFLTEIKTFKPTKFTVPFAVSYFKKEAVKLPQEWIEISASNLVQFKNHDKGGHFPALEQTDLLLEDILEFRFTLNKNSQKKDI</sequence>
<evidence type="ECO:0000313" key="11">
    <source>
        <dbReference type="Proteomes" id="UP000613177"/>
    </source>
</evidence>
<feature type="domain" description="C2" evidence="8">
    <location>
        <begin position="1284"/>
        <end position="1398"/>
    </location>
</feature>
<dbReference type="PRINTS" id="PR00412">
    <property type="entry name" value="EPOXHYDRLASE"/>
</dbReference>
<evidence type="ECO:0000259" key="9">
    <source>
        <dbReference type="PROSITE" id="PS51847"/>
    </source>
</evidence>
<dbReference type="GO" id="GO:0003824">
    <property type="term" value="F:catalytic activity"/>
    <property type="evidence" value="ECO:0007669"/>
    <property type="project" value="InterPro"/>
</dbReference>
<dbReference type="Gene3D" id="2.60.40.150">
    <property type="entry name" value="C2 domain"/>
    <property type="match status" value="5"/>
</dbReference>
<name>A0A8H7SP60_9FUNG</name>